<dbReference type="CDD" id="cd06261">
    <property type="entry name" value="TM_PBP2"/>
    <property type="match status" value="1"/>
</dbReference>
<keyword evidence="4 7" id="KW-0812">Transmembrane</keyword>
<evidence type="ECO:0000256" key="7">
    <source>
        <dbReference type="RuleBase" id="RU363032"/>
    </source>
</evidence>
<dbReference type="KEGG" id="mpau:ZMTM_05980"/>
<evidence type="ECO:0000256" key="2">
    <source>
        <dbReference type="ARBA" id="ARBA00022448"/>
    </source>
</evidence>
<feature type="transmembrane region" description="Helical" evidence="7">
    <location>
        <begin position="152"/>
        <end position="178"/>
    </location>
</feature>
<keyword evidence="2 7" id="KW-0813">Transport</keyword>
<evidence type="ECO:0000259" key="8">
    <source>
        <dbReference type="PROSITE" id="PS50928"/>
    </source>
</evidence>
<keyword evidence="10" id="KW-1185">Reference proteome</keyword>
<dbReference type="InterPro" id="IPR000515">
    <property type="entry name" value="MetI-like"/>
</dbReference>
<name>A0A8D5GD09_9PROT</name>
<evidence type="ECO:0000256" key="4">
    <source>
        <dbReference type="ARBA" id="ARBA00022692"/>
    </source>
</evidence>
<dbReference type="Pfam" id="PF00528">
    <property type="entry name" value="BPD_transp_1"/>
    <property type="match status" value="1"/>
</dbReference>
<dbReference type="PROSITE" id="PS50928">
    <property type="entry name" value="ABC_TM1"/>
    <property type="match status" value="1"/>
</dbReference>
<dbReference type="Proteomes" id="UP000826722">
    <property type="component" value="Chromosome"/>
</dbReference>
<dbReference type="GO" id="GO:0055085">
    <property type="term" value="P:transmembrane transport"/>
    <property type="evidence" value="ECO:0007669"/>
    <property type="project" value="InterPro"/>
</dbReference>
<comment type="similarity">
    <text evidence="7">Belongs to the binding-protein-dependent transport system permease family.</text>
</comment>
<evidence type="ECO:0000256" key="1">
    <source>
        <dbReference type="ARBA" id="ARBA00004651"/>
    </source>
</evidence>
<evidence type="ECO:0000256" key="3">
    <source>
        <dbReference type="ARBA" id="ARBA00022475"/>
    </source>
</evidence>
<dbReference type="GO" id="GO:0005886">
    <property type="term" value="C:plasma membrane"/>
    <property type="evidence" value="ECO:0007669"/>
    <property type="project" value="UniProtKB-SubCell"/>
</dbReference>
<accession>A0A8D5GD09</accession>
<gene>
    <name evidence="9" type="primary">ssuC_2</name>
    <name evidence="9" type="ORF">ZMTM_05980</name>
</gene>
<protein>
    <submittedName>
        <fullName evidence="9">ABC transporter permease</fullName>
    </submittedName>
</protein>
<evidence type="ECO:0000256" key="5">
    <source>
        <dbReference type="ARBA" id="ARBA00022989"/>
    </source>
</evidence>
<keyword evidence="3" id="KW-1003">Cell membrane</keyword>
<evidence type="ECO:0000313" key="9">
    <source>
        <dbReference type="EMBL" id="BCM24339.1"/>
    </source>
</evidence>
<feature type="transmembrane region" description="Helical" evidence="7">
    <location>
        <begin position="53"/>
        <end position="73"/>
    </location>
</feature>
<keyword evidence="6 7" id="KW-0472">Membrane</keyword>
<dbReference type="PANTHER" id="PTHR30151:SF38">
    <property type="entry name" value="ALIPHATIC SULFONATES TRANSPORT PERMEASE PROTEIN SSUC-RELATED"/>
    <property type="match status" value="1"/>
</dbReference>
<dbReference type="EMBL" id="AP024110">
    <property type="protein sequence ID" value="BCM24339.1"/>
    <property type="molecule type" value="Genomic_DNA"/>
</dbReference>
<comment type="subcellular location">
    <subcellularLocation>
        <location evidence="1 7">Cell membrane</location>
        <topology evidence="1 7">Multi-pass membrane protein</topology>
    </subcellularLocation>
</comment>
<dbReference type="AlphaFoldDB" id="A0A8D5GD09"/>
<proteinExistence type="inferred from homology"/>
<feature type="domain" description="ABC transmembrane type-1" evidence="8">
    <location>
        <begin position="42"/>
        <end position="227"/>
    </location>
</feature>
<feature type="transmembrane region" description="Helical" evidence="7">
    <location>
        <begin position="208"/>
        <end position="227"/>
    </location>
</feature>
<organism evidence="9 10">
    <name type="scientific">Methyloradius palustris</name>
    <dbReference type="NCBI Taxonomy" id="2778876"/>
    <lineage>
        <taxon>Bacteria</taxon>
        <taxon>Pseudomonadati</taxon>
        <taxon>Pseudomonadota</taxon>
        <taxon>Betaproteobacteria</taxon>
        <taxon>Nitrosomonadales</taxon>
        <taxon>Methylophilaceae</taxon>
        <taxon>Methyloradius</taxon>
    </lineage>
</organism>
<dbReference type="SUPFAM" id="SSF161098">
    <property type="entry name" value="MetI-like"/>
    <property type="match status" value="1"/>
</dbReference>
<keyword evidence="5 7" id="KW-1133">Transmembrane helix</keyword>
<sequence>MPILILLVWEYMAHQDPSHAYAFASIEDMIKATKETWATGELPQSLNASISRAVIGLLIGGSIGFILGTLMSVSRLVDSIFGPIYHLLRQVPLLGLTPLLSLWLGNGDPAKLFVVCLSAFYPLVLATYESLNQVEAKYREVGNVYKLSRSATFFRILLPAALPNIFTGLSFALAFAWLATIGSEILFNAGAGLGNMMMNAQGLARMDILIVVTILIGLLGFGMNFVINRLGDYLFRWRNTHKA</sequence>
<feature type="transmembrane region" description="Helical" evidence="7">
    <location>
        <begin position="110"/>
        <end position="131"/>
    </location>
</feature>
<evidence type="ECO:0000313" key="10">
    <source>
        <dbReference type="Proteomes" id="UP000826722"/>
    </source>
</evidence>
<dbReference type="InterPro" id="IPR035906">
    <property type="entry name" value="MetI-like_sf"/>
</dbReference>
<reference evidence="9" key="1">
    <citation type="journal article" date="2021" name="Arch. Microbiol.">
        <title>Methyloradius palustris gen. nov., sp. nov., a methanol-oxidizing bacterium isolated from snow.</title>
        <authorList>
            <person name="Miyadera T."/>
            <person name="Kojima H."/>
            <person name="Fukui M."/>
        </authorList>
    </citation>
    <scope>NUCLEOTIDE SEQUENCE</scope>
    <source>
        <strain evidence="9">Zm11</strain>
    </source>
</reference>
<dbReference type="PANTHER" id="PTHR30151">
    <property type="entry name" value="ALKANE SULFONATE ABC TRANSPORTER-RELATED, MEMBRANE SUBUNIT"/>
    <property type="match status" value="1"/>
</dbReference>
<dbReference type="Gene3D" id="1.10.3720.10">
    <property type="entry name" value="MetI-like"/>
    <property type="match status" value="1"/>
</dbReference>
<evidence type="ECO:0000256" key="6">
    <source>
        <dbReference type="ARBA" id="ARBA00023136"/>
    </source>
</evidence>